<dbReference type="PANTHER" id="PTHR43818:SF5">
    <property type="entry name" value="OXIDOREDUCTASE FAMILY PROTEIN"/>
    <property type="match status" value="1"/>
</dbReference>
<dbReference type="Gene3D" id="3.30.360.10">
    <property type="entry name" value="Dihydrodipicolinate Reductase, domain 2"/>
    <property type="match status" value="1"/>
</dbReference>
<evidence type="ECO:0000313" key="3">
    <source>
        <dbReference type="EMBL" id="RDY60953.1"/>
    </source>
</evidence>
<protein>
    <submittedName>
        <fullName evidence="3">Gfo/Idh/MocA family oxidoreductase</fullName>
    </submittedName>
</protein>
<dbReference type="InterPro" id="IPR036291">
    <property type="entry name" value="NAD(P)-bd_dom_sf"/>
</dbReference>
<feature type="domain" description="Gfo/Idh/MocA-like oxidoreductase bacterial type C-terminal" evidence="2">
    <location>
        <begin position="205"/>
        <end position="263"/>
    </location>
</feature>
<dbReference type="RefSeq" id="WP_116182836.1">
    <property type="nucleotide sequence ID" value="NZ_QTJX01000001.1"/>
</dbReference>
<feature type="domain" description="Gfo/Idh/MocA-like oxidoreductase N-terminal" evidence="1">
    <location>
        <begin position="42"/>
        <end position="165"/>
    </location>
</feature>
<accession>A0A371JT06</accession>
<gene>
    <name evidence="3" type="ORF">DX873_01890</name>
</gene>
<name>A0A371JT06_9FLAO</name>
<evidence type="ECO:0000313" key="4">
    <source>
        <dbReference type="Proteomes" id="UP000261828"/>
    </source>
</evidence>
<evidence type="ECO:0000259" key="1">
    <source>
        <dbReference type="Pfam" id="PF01408"/>
    </source>
</evidence>
<dbReference type="PROSITE" id="PS51318">
    <property type="entry name" value="TAT"/>
    <property type="match status" value="1"/>
</dbReference>
<dbReference type="Pfam" id="PF01408">
    <property type="entry name" value="GFO_IDH_MocA"/>
    <property type="match status" value="1"/>
</dbReference>
<dbReference type="OrthoDB" id="726883at2"/>
<organism evidence="3 4">
    <name type="scientific">Flagellimonas nanhaiensis</name>
    <dbReference type="NCBI Taxonomy" id="2292706"/>
    <lineage>
        <taxon>Bacteria</taxon>
        <taxon>Pseudomonadati</taxon>
        <taxon>Bacteroidota</taxon>
        <taxon>Flavobacteriia</taxon>
        <taxon>Flavobacteriales</taxon>
        <taxon>Flavobacteriaceae</taxon>
        <taxon>Flagellimonas</taxon>
    </lineage>
</organism>
<reference evidence="3 4" key="1">
    <citation type="submission" date="2018-08" db="EMBL/GenBank/DDBJ databases">
        <title>Muricauda nanhaiensis sp. nov., isolated from seawater of the South China Sea.</title>
        <authorList>
            <person name="Dang Y."/>
        </authorList>
    </citation>
    <scope>NUCLEOTIDE SEQUENCE [LARGE SCALE GENOMIC DNA]</scope>
    <source>
        <strain evidence="3 4">SM1704</strain>
    </source>
</reference>
<dbReference type="InterPro" id="IPR006311">
    <property type="entry name" value="TAT_signal"/>
</dbReference>
<dbReference type="InterPro" id="IPR050463">
    <property type="entry name" value="Gfo/Idh/MocA_oxidrdct_glycsds"/>
</dbReference>
<evidence type="ECO:0000259" key="2">
    <source>
        <dbReference type="Pfam" id="PF19051"/>
    </source>
</evidence>
<dbReference type="Proteomes" id="UP000261828">
    <property type="component" value="Unassembled WGS sequence"/>
</dbReference>
<proteinExistence type="predicted"/>
<dbReference type="SUPFAM" id="SSF55347">
    <property type="entry name" value="Glyceraldehyde-3-phosphate dehydrogenase-like, C-terminal domain"/>
    <property type="match status" value="1"/>
</dbReference>
<dbReference type="PANTHER" id="PTHR43818">
    <property type="entry name" value="BCDNA.GH03377"/>
    <property type="match status" value="1"/>
</dbReference>
<sequence>MGTRRQFVKRGSLFMAGLGTSALFPTEMLASIRRTISPNDRIQVGLIGCKGMGFVNLLSILKNSEVEVVALCDVDENVLRDKTSELEKAEIKKPKWYSDYRKMLEDKDVDLVIIGTPDHWHCLQLVDSVDAGKDVYCEKPIANSIAECEVMLSKVNSSDRMVQIGQWQRSQPHFVDAINYVHSGKLGQIRLAKAWAYQGWMQPVPQLPDGSVPEGVDYKMWLGPAPERTFNPNRFHFNFRWFWDYAGGLMTDWGVHLIDYALYGMKASLPKSVMALGGKFAYPDDASETPDTLQTVYEFDGFSLLWEHATGIDGGNYGRNHGIAFIGNNGTLVLDRGGWEVIPEKDRPNWDQDLGPKIEAVPIQRVDANGLDLHTTNFLEAVKKRDESILNAPMKIGYDAAMVCHMGNLAYKTGERLFWNAEKGGFDNMEANAYLGKTYYNGWQFPKK</sequence>
<dbReference type="InterPro" id="IPR000683">
    <property type="entry name" value="Gfo/Idh/MocA-like_OxRdtase_N"/>
</dbReference>
<dbReference type="Pfam" id="PF19051">
    <property type="entry name" value="GFO_IDH_MocA_C2"/>
    <property type="match status" value="1"/>
</dbReference>
<dbReference type="GO" id="GO:0000166">
    <property type="term" value="F:nucleotide binding"/>
    <property type="evidence" value="ECO:0007669"/>
    <property type="project" value="InterPro"/>
</dbReference>
<dbReference type="AlphaFoldDB" id="A0A371JT06"/>
<comment type="caution">
    <text evidence="3">The sequence shown here is derived from an EMBL/GenBank/DDBJ whole genome shotgun (WGS) entry which is preliminary data.</text>
</comment>
<dbReference type="InterPro" id="IPR043906">
    <property type="entry name" value="Gfo/Idh/MocA_OxRdtase_bact_C"/>
</dbReference>
<dbReference type="EMBL" id="QTJX01000001">
    <property type="protein sequence ID" value="RDY60953.1"/>
    <property type="molecule type" value="Genomic_DNA"/>
</dbReference>
<dbReference type="SUPFAM" id="SSF51735">
    <property type="entry name" value="NAD(P)-binding Rossmann-fold domains"/>
    <property type="match status" value="1"/>
</dbReference>
<keyword evidence="4" id="KW-1185">Reference proteome</keyword>
<dbReference type="Gene3D" id="3.40.50.720">
    <property type="entry name" value="NAD(P)-binding Rossmann-like Domain"/>
    <property type="match status" value="1"/>
</dbReference>